<reference evidence="4" key="1">
    <citation type="submission" date="2023-06" db="EMBL/GenBank/DDBJ databases">
        <title>Genomic of Parafulvivirga corallium.</title>
        <authorList>
            <person name="Wang G."/>
        </authorList>
    </citation>
    <scope>NUCLEOTIDE SEQUENCE</scope>
    <source>
        <strain evidence="4">BMA10</strain>
    </source>
</reference>
<feature type="region of interest" description="Disordered" evidence="1">
    <location>
        <begin position="157"/>
        <end position="191"/>
    </location>
</feature>
<accession>A0ABT8KPI5</accession>
<dbReference type="RefSeq" id="WP_346752648.1">
    <property type="nucleotide sequence ID" value="NZ_JAUJEA010000005.1"/>
</dbReference>
<feature type="chain" id="PRO_5045919087" evidence="2">
    <location>
        <begin position="21"/>
        <end position="946"/>
    </location>
</feature>
<dbReference type="Gene3D" id="3.40.50.1820">
    <property type="entry name" value="alpha/beta hydrolase"/>
    <property type="match status" value="1"/>
</dbReference>
<feature type="domain" description="Peptidase S9 prolyl oligopeptidase catalytic" evidence="3">
    <location>
        <begin position="746"/>
        <end position="918"/>
    </location>
</feature>
<evidence type="ECO:0000313" key="5">
    <source>
        <dbReference type="Proteomes" id="UP001172082"/>
    </source>
</evidence>
<dbReference type="InterPro" id="IPR050278">
    <property type="entry name" value="Serine_Prot_S9B/DPPIV"/>
</dbReference>
<protein>
    <submittedName>
        <fullName evidence="4">Prolyl oligopeptidase family serine peptidase</fullName>
    </submittedName>
</protein>
<dbReference type="InterPro" id="IPR001375">
    <property type="entry name" value="Peptidase_S9_cat"/>
</dbReference>
<evidence type="ECO:0000313" key="4">
    <source>
        <dbReference type="EMBL" id="MDN5202625.1"/>
    </source>
</evidence>
<keyword evidence="2" id="KW-0732">Signal</keyword>
<evidence type="ECO:0000256" key="2">
    <source>
        <dbReference type="SAM" id="SignalP"/>
    </source>
</evidence>
<dbReference type="SUPFAM" id="SSF82171">
    <property type="entry name" value="DPP6 N-terminal domain-like"/>
    <property type="match status" value="1"/>
</dbReference>
<dbReference type="InterPro" id="IPR029058">
    <property type="entry name" value="AB_hydrolase_fold"/>
</dbReference>
<evidence type="ECO:0000259" key="3">
    <source>
        <dbReference type="Pfam" id="PF00326"/>
    </source>
</evidence>
<organism evidence="4 5">
    <name type="scientific">Splendidivirga corallicola</name>
    <dbReference type="NCBI Taxonomy" id="3051826"/>
    <lineage>
        <taxon>Bacteria</taxon>
        <taxon>Pseudomonadati</taxon>
        <taxon>Bacteroidota</taxon>
        <taxon>Cytophagia</taxon>
        <taxon>Cytophagales</taxon>
        <taxon>Splendidivirgaceae</taxon>
        <taxon>Splendidivirga</taxon>
    </lineage>
</organism>
<dbReference type="SUPFAM" id="SSF53474">
    <property type="entry name" value="alpha/beta-Hydrolases"/>
    <property type="match status" value="1"/>
</dbReference>
<feature type="signal peptide" evidence="2">
    <location>
        <begin position="1"/>
        <end position="20"/>
    </location>
</feature>
<dbReference type="Pfam" id="PF00326">
    <property type="entry name" value="Peptidase_S9"/>
    <property type="match status" value="1"/>
</dbReference>
<feature type="compositionally biased region" description="Basic and acidic residues" evidence="1">
    <location>
        <begin position="157"/>
        <end position="183"/>
    </location>
</feature>
<dbReference type="Proteomes" id="UP001172082">
    <property type="component" value="Unassembled WGS sequence"/>
</dbReference>
<keyword evidence="5" id="KW-1185">Reference proteome</keyword>
<proteinExistence type="predicted"/>
<dbReference type="PANTHER" id="PTHR11731:SF193">
    <property type="entry name" value="DIPEPTIDYL PEPTIDASE 9"/>
    <property type="match status" value="1"/>
</dbReference>
<gene>
    <name evidence="4" type="ORF">QQ008_14650</name>
</gene>
<comment type="caution">
    <text evidence="4">The sequence shown here is derived from an EMBL/GenBank/DDBJ whole genome shotgun (WGS) entry which is preliminary data.</text>
</comment>
<dbReference type="PANTHER" id="PTHR11731">
    <property type="entry name" value="PROTEASE FAMILY S9B,C DIPEPTIDYL-PEPTIDASE IV-RELATED"/>
    <property type="match status" value="1"/>
</dbReference>
<evidence type="ECO:0000256" key="1">
    <source>
        <dbReference type="SAM" id="MobiDB-lite"/>
    </source>
</evidence>
<name>A0ABT8KPI5_9BACT</name>
<dbReference type="EMBL" id="JAUJEA010000005">
    <property type="protein sequence ID" value="MDN5202625.1"/>
    <property type="molecule type" value="Genomic_DNA"/>
</dbReference>
<sequence length="946" mass="109107">MPKTLQFILILVFFSNLVLAQNAHKKSLDHDVYDHWTNISENAISNDGKWIIYALTPQKGEATFKIYSASKNSHKSIPRGSNGIISHDSRFVIFKIAPQLDTLQNLRRLKKKEDELPKDSLGIFNLATSNLTKVPRVKSFKVPKKADGWLAYQLEKEPAQKKDTTNKSNDQEKNKAKKEEKVDNKKKKKKNGSTLVVRNLLNSEEKKFEFVTAYNFTENGKKLILASEGNDSTFMSGVYVYHLNNGTLKPLLRSEGKFKEPIWDEAGQQASFLADLDTSKAKIRYFNLYYWNENLDSAKLVADTTKSIVPKNWLVNHHTQPSFSKNGKHLFFDLAPKPVLPDTTLLPEEIVDVEIWSWKDQKLYPQQKVELEDEKKRGYAALLETSDFSLTLLGTEEVAQIILGDEGNASVALGVSERPYHKLISWEGFPLYKDIYVVDAKTGEKNLVKKKVKANVNISPKAKYLYWYDVVDTAWYTYSISKQEIHRISNNTNVKFYNELFDTPDFPRPYGIAGWTKDDDAVLVYDRYDIWQFDPLGEKPPTRLTNGRAQQIQFRYIQLDPEKKNIDPKEPLLLHAFNEENKQEGFYSYSLTSRKSPAKLLMDDFRFNFISKSKSSDDIIFTKESFREFPDIHLSNLKFKATKKVSGANPQQNNYYWGSAELMKWNSLDGVPLDGLLFKPDNFDPTRQYPLMVYFYERNSNNLHDHRAPQPYRSIINITFYASRGYVVFVPDIPYRTGYPGESAKNAILPGVTALIDKGFIDEKRIGVQGHSWGGYQIAYLVTKTNIFKAAEAGAPVSNMTSAYGGIRWGTGLSRMFQYERTQSRIGGTLWEYPMRYIENSPLFSADKIHTPILMMHNDHDTAVPWYQGIEFFVALRRLNKPVWLINYVEEPHNLTKYENKKDWAIRMQQFFDHYLKDAPQPVWMREGLPAIEQGINQGYELTSEE</sequence>